<evidence type="ECO:0000256" key="2">
    <source>
        <dbReference type="SAM" id="MobiDB-lite"/>
    </source>
</evidence>
<accession>A0A8H8QH70</accession>
<proteinExistence type="predicted"/>
<gene>
    <name evidence="3" type="ORF">UBRO2_00517</name>
</gene>
<keyword evidence="4" id="KW-1185">Reference proteome</keyword>
<evidence type="ECO:0000313" key="3">
    <source>
        <dbReference type="EMBL" id="SYW75282.1"/>
    </source>
</evidence>
<feature type="coiled-coil region" evidence="1">
    <location>
        <begin position="82"/>
        <end position="116"/>
    </location>
</feature>
<reference evidence="3" key="1">
    <citation type="submission" date="2018-08" db="EMBL/GenBank/DDBJ databases">
        <authorList>
            <person name="Guldener U."/>
        </authorList>
    </citation>
    <scope>NUCLEOTIDE SEQUENCE</scope>
    <source>
        <strain evidence="3">UB2</strain>
    </source>
</reference>
<protein>
    <submittedName>
        <fullName evidence="3">Uncharacterized protein</fullName>
    </submittedName>
</protein>
<dbReference type="AlphaFoldDB" id="A0A8H8QH70"/>
<dbReference type="EMBL" id="ULHB01000005">
    <property type="protein sequence ID" value="SYW75282.1"/>
    <property type="molecule type" value="Genomic_DNA"/>
</dbReference>
<organism evidence="3 4">
    <name type="scientific">Ustilago bromivora</name>
    <dbReference type="NCBI Taxonomy" id="307758"/>
    <lineage>
        <taxon>Eukaryota</taxon>
        <taxon>Fungi</taxon>
        <taxon>Dikarya</taxon>
        <taxon>Basidiomycota</taxon>
        <taxon>Ustilaginomycotina</taxon>
        <taxon>Ustilaginomycetes</taxon>
        <taxon>Ustilaginales</taxon>
        <taxon>Ustilaginaceae</taxon>
        <taxon>Ustilago</taxon>
    </lineage>
</organism>
<feature type="compositionally biased region" description="Polar residues" evidence="2">
    <location>
        <begin position="131"/>
        <end position="145"/>
    </location>
</feature>
<dbReference type="Proteomes" id="UP000658997">
    <property type="component" value="Unassembled WGS sequence"/>
</dbReference>
<sequence>MDTKQVKREEKFLAKEAKADDKQLNGVAGLGAMVKSSSYESSACKPSFCVRFPLKKAAMWVAFIISWPLGWRVIGTGAEKEHQKAIKKEHKLQARLEKAQAKYNEAVRTLEEKKMKVDNTNRSLADHRGKTQNAEQHLASAQHNKATGEQERHRHKEALAANTDAPVTGGPGNGAPVQTQPVTQLRNTNVPANAAQPAGYNIHQTPATTAAYQPAAVGAH</sequence>
<evidence type="ECO:0000313" key="4">
    <source>
        <dbReference type="Proteomes" id="UP000658997"/>
    </source>
</evidence>
<feature type="region of interest" description="Disordered" evidence="2">
    <location>
        <begin position="128"/>
        <end position="154"/>
    </location>
</feature>
<evidence type="ECO:0000256" key="1">
    <source>
        <dbReference type="SAM" id="Coils"/>
    </source>
</evidence>
<keyword evidence="1" id="KW-0175">Coiled coil</keyword>
<name>A0A8H8QH70_9BASI</name>
<comment type="caution">
    <text evidence="3">The sequence shown here is derived from an EMBL/GenBank/DDBJ whole genome shotgun (WGS) entry which is preliminary data.</text>
</comment>